<accession>A0A9J6GXS9</accession>
<name>A0A9J6GXS9_HAELO</name>
<dbReference type="OMA" id="KVIAGWH"/>
<comment type="caution">
    <text evidence="2">The sequence shown here is derived from an EMBL/GenBank/DDBJ whole genome shotgun (WGS) entry which is preliminary data.</text>
</comment>
<dbReference type="AlphaFoldDB" id="A0A9J6GXS9"/>
<evidence type="ECO:0000313" key="2">
    <source>
        <dbReference type="EMBL" id="KAH9380306.1"/>
    </source>
</evidence>
<dbReference type="InterPro" id="IPR017853">
    <property type="entry name" value="GH"/>
</dbReference>
<evidence type="ECO:0000313" key="3">
    <source>
        <dbReference type="Proteomes" id="UP000821853"/>
    </source>
</evidence>
<organism evidence="2 3">
    <name type="scientific">Haemaphysalis longicornis</name>
    <name type="common">Bush tick</name>
    <dbReference type="NCBI Taxonomy" id="44386"/>
    <lineage>
        <taxon>Eukaryota</taxon>
        <taxon>Metazoa</taxon>
        <taxon>Ecdysozoa</taxon>
        <taxon>Arthropoda</taxon>
        <taxon>Chelicerata</taxon>
        <taxon>Arachnida</taxon>
        <taxon>Acari</taxon>
        <taxon>Parasitiformes</taxon>
        <taxon>Ixodida</taxon>
        <taxon>Ixodoidea</taxon>
        <taxon>Ixodidae</taxon>
        <taxon>Haemaphysalinae</taxon>
        <taxon>Haemaphysalis</taxon>
    </lineage>
</organism>
<dbReference type="Gene3D" id="3.20.20.80">
    <property type="entry name" value="Glycosidases"/>
    <property type="match status" value="1"/>
</dbReference>
<dbReference type="InterPro" id="IPR011583">
    <property type="entry name" value="Chitinase_II/V-like_cat"/>
</dbReference>
<sequence>MSFRTGHIPVPFCSHIIYASLGVNEDAELVPKDPVFDIEQGGFAKFASIKKRHPQVSVMVAIGEDIGDSMAFLQISKYKQDAVALARNAAYWLLENGYDGLVVQWKMPASRHDDSATMGPHYKARLRMIVAALRDSLGFKTEIFVTVPNDEELRQKYFDLPALSRHVDRFLAVSNWLLPLEGRTGSGARSKVTSLPDPINDVLHTRHTLVRAGKGEIYRKFCFVLDVGARTYTLAWSGHHDVHAAVLGPGKPGPYTGLPGRMAYYEFCNETWATTVKGTFASYVARDDQSVGYLDTSNLERLLRMVLYKHRASCVGIWDVSLDDFRGVCGDPFPLTKMISAWKEKRVKFRSRTSGNIK</sequence>
<dbReference type="PANTHER" id="PTHR11177">
    <property type="entry name" value="CHITINASE"/>
    <property type="match status" value="1"/>
</dbReference>
<dbReference type="Gene3D" id="3.10.50.10">
    <property type="match status" value="1"/>
</dbReference>
<dbReference type="GO" id="GO:0004568">
    <property type="term" value="F:chitinase activity"/>
    <property type="evidence" value="ECO:0007669"/>
    <property type="project" value="TreeGrafter"/>
</dbReference>
<reference evidence="2 3" key="1">
    <citation type="journal article" date="2020" name="Cell">
        <title>Large-Scale Comparative Analyses of Tick Genomes Elucidate Their Genetic Diversity and Vector Capacities.</title>
        <authorList>
            <consortium name="Tick Genome and Microbiome Consortium (TIGMIC)"/>
            <person name="Jia N."/>
            <person name="Wang J."/>
            <person name="Shi W."/>
            <person name="Du L."/>
            <person name="Sun Y."/>
            <person name="Zhan W."/>
            <person name="Jiang J.F."/>
            <person name="Wang Q."/>
            <person name="Zhang B."/>
            <person name="Ji P."/>
            <person name="Bell-Sakyi L."/>
            <person name="Cui X.M."/>
            <person name="Yuan T.T."/>
            <person name="Jiang B.G."/>
            <person name="Yang W.F."/>
            <person name="Lam T.T."/>
            <person name="Chang Q.C."/>
            <person name="Ding S.J."/>
            <person name="Wang X.J."/>
            <person name="Zhu J.G."/>
            <person name="Ruan X.D."/>
            <person name="Zhao L."/>
            <person name="Wei J.T."/>
            <person name="Ye R.Z."/>
            <person name="Que T.C."/>
            <person name="Du C.H."/>
            <person name="Zhou Y.H."/>
            <person name="Cheng J.X."/>
            <person name="Dai P.F."/>
            <person name="Guo W.B."/>
            <person name="Han X.H."/>
            <person name="Huang E.J."/>
            <person name="Li L.F."/>
            <person name="Wei W."/>
            <person name="Gao Y.C."/>
            <person name="Liu J.Z."/>
            <person name="Shao H.Z."/>
            <person name="Wang X."/>
            <person name="Wang C.C."/>
            <person name="Yang T.C."/>
            <person name="Huo Q.B."/>
            <person name="Li W."/>
            <person name="Chen H.Y."/>
            <person name="Chen S.E."/>
            <person name="Zhou L.G."/>
            <person name="Ni X.B."/>
            <person name="Tian J.H."/>
            <person name="Sheng Y."/>
            <person name="Liu T."/>
            <person name="Pan Y.S."/>
            <person name="Xia L.Y."/>
            <person name="Li J."/>
            <person name="Zhao F."/>
            <person name="Cao W.C."/>
        </authorList>
    </citation>
    <scope>NUCLEOTIDE SEQUENCE [LARGE SCALE GENOMIC DNA]</scope>
    <source>
        <strain evidence="2">HaeL-2018</strain>
    </source>
</reference>
<dbReference type="InterPro" id="IPR001223">
    <property type="entry name" value="Glyco_hydro18_cat"/>
</dbReference>
<proteinExistence type="predicted"/>
<dbReference type="GO" id="GO:0005975">
    <property type="term" value="P:carbohydrate metabolic process"/>
    <property type="evidence" value="ECO:0007669"/>
    <property type="project" value="InterPro"/>
</dbReference>
<evidence type="ECO:0000259" key="1">
    <source>
        <dbReference type="PROSITE" id="PS51910"/>
    </source>
</evidence>
<protein>
    <recommendedName>
        <fullName evidence="1">GH18 domain-containing protein</fullName>
    </recommendedName>
</protein>
<gene>
    <name evidence="2" type="ORF">HPB48_021584</name>
</gene>
<dbReference type="GO" id="GO:0006032">
    <property type="term" value="P:chitin catabolic process"/>
    <property type="evidence" value="ECO:0007669"/>
    <property type="project" value="TreeGrafter"/>
</dbReference>
<dbReference type="PANTHER" id="PTHR11177:SF144">
    <property type="entry name" value="CHITINASE 5"/>
    <property type="match status" value="1"/>
</dbReference>
<dbReference type="VEuPathDB" id="VectorBase:HLOH_046819"/>
<dbReference type="OrthoDB" id="6498521at2759"/>
<dbReference type="SMART" id="SM00636">
    <property type="entry name" value="Glyco_18"/>
    <property type="match status" value="1"/>
</dbReference>
<dbReference type="InterPro" id="IPR029070">
    <property type="entry name" value="Chitinase_insertion_sf"/>
</dbReference>
<dbReference type="GO" id="GO:0005576">
    <property type="term" value="C:extracellular region"/>
    <property type="evidence" value="ECO:0007669"/>
    <property type="project" value="TreeGrafter"/>
</dbReference>
<dbReference type="Proteomes" id="UP000821853">
    <property type="component" value="Chromosome 8"/>
</dbReference>
<keyword evidence="3" id="KW-1185">Reference proteome</keyword>
<dbReference type="SUPFAM" id="SSF54556">
    <property type="entry name" value="Chitinase insertion domain"/>
    <property type="match status" value="1"/>
</dbReference>
<dbReference type="PROSITE" id="PS51910">
    <property type="entry name" value="GH18_2"/>
    <property type="match status" value="1"/>
</dbReference>
<dbReference type="InterPro" id="IPR050314">
    <property type="entry name" value="Glycosyl_Hydrlase_18"/>
</dbReference>
<dbReference type="Pfam" id="PF00704">
    <property type="entry name" value="Glyco_hydro_18"/>
    <property type="match status" value="1"/>
</dbReference>
<dbReference type="GO" id="GO:0008061">
    <property type="term" value="F:chitin binding"/>
    <property type="evidence" value="ECO:0007669"/>
    <property type="project" value="InterPro"/>
</dbReference>
<dbReference type="EMBL" id="JABSTR010000010">
    <property type="protein sequence ID" value="KAH9380306.1"/>
    <property type="molecule type" value="Genomic_DNA"/>
</dbReference>
<dbReference type="SUPFAM" id="SSF51445">
    <property type="entry name" value="(Trans)glycosidases"/>
    <property type="match status" value="1"/>
</dbReference>
<feature type="domain" description="GH18" evidence="1">
    <location>
        <begin position="1"/>
        <end position="346"/>
    </location>
</feature>